<gene>
    <name evidence="1" type="ORF">SAMN05216466_104320</name>
</gene>
<dbReference type="Proteomes" id="UP000199706">
    <property type="component" value="Unassembled WGS sequence"/>
</dbReference>
<proteinExistence type="predicted"/>
<dbReference type="Pfam" id="PF05488">
    <property type="entry name" value="PAAR_motif"/>
    <property type="match status" value="1"/>
</dbReference>
<dbReference type="InterPro" id="IPR008727">
    <property type="entry name" value="PAAR_motif"/>
</dbReference>
<reference evidence="1 2" key="1">
    <citation type="submission" date="2016-10" db="EMBL/GenBank/DDBJ databases">
        <authorList>
            <person name="de Groot N.N."/>
        </authorList>
    </citation>
    <scope>NUCLEOTIDE SEQUENCE [LARGE SCALE GENOMIC DNA]</scope>
    <source>
        <strain evidence="1 2">LMG 2247</strain>
    </source>
</reference>
<dbReference type="CDD" id="cd14744">
    <property type="entry name" value="PAAR_CT_2"/>
    <property type="match status" value="1"/>
</dbReference>
<sequence length="189" mass="20053">MRKAAVRHGDPTTTRGFFMAYSSAIHDDGKKVALSGDEATCGNCKGVFKIFGTGQGMSEKGRVVVVDGDQVLCPCKKNRVIVGSNPGIFLNTRNEGAGASSAGASYSTVASDSRHWIKFVLRDPARFEGLRCAAHFADGSIEYGVFDYNNTVRFDRISASACSRVEVLLGGESESDDAVTDALLSAIKG</sequence>
<evidence type="ECO:0008006" key="3">
    <source>
        <dbReference type="Google" id="ProtNLM"/>
    </source>
</evidence>
<dbReference type="AlphaFoldDB" id="A0A1G7VZT5"/>
<evidence type="ECO:0000313" key="1">
    <source>
        <dbReference type="EMBL" id="SDG64929.1"/>
    </source>
</evidence>
<protein>
    <recommendedName>
        <fullName evidence="3">PAAR motif-containing protein</fullName>
    </recommendedName>
</protein>
<dbReference type="EMBL" id="FNCJ01000004">
    <property type="protein sequence ID" value="SDG64929.1"/>
    <property type="molecule type" value="Genomic_DNA"/>
</dbReference>
<name>A0A1G7VZT5_9BURK</name>
<evidence type="ECO:0000313" key="2">
    <source>
        <dbReference type="Proteomes" id="UP000199706"/>
    </source>
</evidence>
<dbReference type="RefSeq" id="WP_175772270.1">
    <property type="nucleotide sequence ID" value="NZ_CADERL010000006.1"/>
</dbReference>
<organism evidence="1 2">
    <name type="scientific">Paraburkholderia phenazinium</name>
    <dbReference type="NCBI Taxonomy" id="60549"/>
    <lineage>
        <taxon>Bacteria</taxon>
        <taxon>Pseudomonadati</taxon>
        <taxon>Pseudomonadota</taxon>
        <taxon>Betaproteobacteria</taxon>
        <taxon>Burkholderiales</taxon>
        <taxon>Burkholderiaceae</taxon>
        <taxon>Paraburkholderia</taxon>
    </lineage>
</organism>
<accession>A0A1G7VZT5</accession>